<accession>A0A1B7NHT9</accession>
<evidence type="ECO:0000313" key="2">
    <source>
        <dbReference type="Proteomes" id="UP000092154"/>
    </source>
</evidence>
<dbReference type="EMBL" id="KV448124">
    <property type="protein sequence ID" value="OAX44473.1"/>
    <property type="molecule type" value="Genomic_DNA"/>
</dbReference>
<dbReference type="InParanoid" id="A0A1B7NHT9"/>
<dbReference type="OrthoDB" id="2985494at2759"/>
<organism evidence="1 2">
    <name type="scientific">Rhizopogon vinicolor AM-OR11-026</name>
    <dbReference type="NCBI Taxonomy" id="1314800"/>
    <lineage>
        <taxon>Eukaryota</taxon>
        <taxon>Fungi</taxon>
        <taxon>Dikarya</taxon>
        <taxon>Basidiomycota</taxon>
        <taxon>Agaricomycotina</taxon>
        <taxon>Agaricomycetes</taxon>
        <taxon>Agaricomycetidae</taxon>
        <taxon>Boletales</taxon>
        <taxon>Suillineae</taxon>
        <taxon>Rhizopogonaceae</taxon>
        <taxon>Rhizopogon</taxon>
    </lineage>
</organism>
<proteinExistence type="predicted"/>
<dbReference type="AlphaFoldDB" id="A0A1B7NHT9"/>
<reference evidence="1 2" key="1">
    <citation type="submission" date="2016-06" db="EMBL/GenBank/DDBJ databases">
        <title>Comparative genomics of the ectomycorrhizal sister species Rhizopogon vinicolor and Rhizopogon vesiculosus (Basidiomycota: Boletales) reveals a divergence of the mating type B locus.</title>
        <authorList>
            <consortium name="DOE Joint Genome Institute"/>
            <person name="Mujic A.B."/>
            <person name="Kuo A."/>
            <person name="Tritt A."/>
            <person name="Lipzen A."/>
            <person name="Chen C."/>
            <person name="Johnson J."/>
            <person name="Sharma A."/>
            <person name="Barry K."/>
            <person name="Grigoriev I.V."/>
            <person name="Spatafora J.W."/>
        </authorList>
    </citation>
    <scope>NUCLEOTIDE SEQUENCE [LARGE SCALE GENOMIC DNA]</scope>
    <source>
        <strain evidence="1 2">AM-OR11-026</strain>
    </source>
</reference>
<protein>
    <submittedName>
        <fullName evidence="1">Uncharacterized protein</fullName>
    </submittedName>
</protein>
<dbReference type="Proteomes" id="UP000092154">
    <property type="component" value="Unassembled WGS sequence"/>
</dbReference>
<name>A0A1B7NHT9_9AGAM</name>
<keyword evidence="2" id="KW-1185">Reference proteome</keyword>
<evidence type="ECO:0000313" key="1">
    <source>
        <dbReference type="EMBL" id="OAX44473.1"/>
    </source>
</evidence>
<sequence>MAFVHDPFSMDGPGESLLMDWGTLSANEKVREYIVRTRPKDRVLHTFTYPVKRGVWYYIGAHAWNMKDLFQVWPTLGDKAKEVVTAKLRRRCNRRHSQQDIAEMIQDGRLQQFCIEVNSRSLETLSQEFAKNRLGFEGGNLAK</sequence>
<gene>
    <name evidence="1" type="ORF">K503DRAFT_764895</name>
</gene>